<name>A0ABP8XCJ4_9ACTN</name>
<reference evidence="3" key="1">
    <citation type="journal article" date="2019" name="Int. J. Syst. Evol. Microbiol.">
        <title>The Global Catalogue of Microorganisms (GCM) 10K type strain sequencing project: providing services to taxonomists for standard genome sequencing and annotation.</title>
        <authorList>
            <consortium name="The Broad Institute Genomics Platform"/>
            <consortium name="The Broad Institute Genome Sequencing Center for Infectious Disease"/>
            <person name="Wu L."/>
            <person name="Ma J."/>
        </authorList>
    </citation>
    <scope>NUCLEOTIDE SEQUENCE [LARGE SCALE GENOMIC DNA]</scope>
    <source>
        <strain evidence="3">JCM 18531</strain>
    </source>
</reference>
<organism evidence="2 3">
    <name type="scientific">Nocardioides conyzicola</name>
    <dbReference type="NCBI Taxonomy" id="1651781"/>
    <lineage>
        <taxon>Bacteria</taxon>
        <taxon>Bacillati</taxon>
        <taxon>Actinomycetota</taxon>
        <taxon>Actinomycetes</taxon>
        <taxon>Propionibacteriales</taxon>
        <taxon>Nocardioidaceae</taxon>
        <taxon>Nocardioides</taxon>
    </lineage>
</organism>
<keyword evidence="1" id="KW-0812">Transmembrane</keyword>
<dbReference type="EMBL" id="BAABKM010000002">
    <property type="protein sequence ID" value="GAA4703437.1"/>
    <property type="molecule type" value="Genomic_DNA"/>
</dbReference>
<gene>
    <name evidence="2" type="ORF">GCM10023349_21060</name>
</gene>
<evidence type="ECO:0000313" key="3">
    <source>
        <dbReference type="Proteomes" id="UP001499974"/>
    </source>
</evidence>
<accession>A0ABP8XCJ4</accession>
<keyword evidence="1" id="KW-1133">Transmembrane helix</keyword>
<keyword evidence="3" id="KW-1185">Reference proteome</keyword>
<proteinExistence type="predicted"/>
<dbReference type="Proteomes" id="UP001499974">
    <property type="component" value="Unassembled WGS sequence"/>
</dbReference>
<evidence type="ECO:0008006" key="4">
    <source>
        <dbReference type="Google" id="ProtNLM"/>
    </source>
</evidence>
<protein>
    <recommendedName>
        <fullName evidence="4">Flp family type IVb pilin</fullName>
    </recommendedName>
</protein>
<evidence type="ECO:0000256" key="1">
    <source>
        <dbReference type="SAM" id="Phobius"/>
    </source>
</evidence>
<sequence length="71" mass="7571">MSQYLAAQITAFLTAAAARRDERGQTTAEYIGIMVVIVAIIGTILAIKTNVADGAKTTIDQVFKSLQGKIE</sequence>
<keyword evidence="1" id="KW-0472">Membrane</keyword>
<comment type="caution">
    <text evidence="2">The sequence shown here is derived from an EMBL/GenBank/DDBJ whole genome shotgun (WGS) entry which is preliminary data.</text>
</comment>
<feature type="transmembrane region" description="Helical" evidence="1">
    <location>
        <begin position="30"/>
        <end position="47"/>
    </location>
</feature>
<evidence type="ECO:0000313" key="2">
    <source>
        <dbReference type="EMBL" id="GAA4703437.1"/>
    </source>
</evidence>
<dbReference type="RefSeq" id="WP_345521213.1">
    <property type="nucleotide sequence ID" value="NZ_BAABKM010000002.1"/>
</dbReference>